<dbReference type="InterPro" id="IPR001173">
    <property type="entry name" value="Glyco_trans_2-like"/>
</dbReference>
<keyword evidence="4 8" id="KW-0812">Transmembrane</keyword>
<feature type="region of interest" description="Disordered" evidence="7">
    <location>
        <begin position="43"/>
        <end position="62"/>
    </location>
</feature>
<dbReference type="PANTHER" id="PTHR43867">
    <property type="entry name" value="CELLULOSE SYNTHASE CATALYTIC SUBUNIT A [UDP-FORMING]"/>
    <property type="match status" value="1"/>
</dbReference>
<dbReference type="AlphaFoldDB" id="A0A7C5LCK7"/>
<feature type="transmembrane region" description="Helical" evidence="8">
    <location>
        <begin position="608"/>
        <end position="624"/>
    </location>
</feature>
<dbReference type="CDD" id="cd06423">
    <property type="entry name" value="CESA_like"/>
    <property type="match status" value="1"/>
</dbReference>
<evidence type="ECO:0000256" key="7">
    <source>
        <dbReference type="SAM" id="MobiDB-lite"/>
    </source>
</evidence>
<organism evidence="10">
    <name type="scientific">Caldiarchaeum subterraneum</name>
    <dbReference type="NCBI Taxonomy" id="311458"/>
    <lineage>
        <taxon>Archaea</taxon>
        <taxon>Nitrososphaerota</taxon>
        <taxon>Candidatus Caldarchaeales</taxon>
        <taxon>Candidatus Caldarchaeaceae</taxon>
        <taxon>Candidatus Caldarchaeum</taxon>
    </lineage>
</organism>
<dbReference type="SUPFAM" id="SSF53448">
    <property type="entry name" value="Nucleotide-diphospho-sugar transferases"/>
    <property type="match status" value="1"/>
</dbReference>
<dbReference type="InterPro" id="IPR029044">
    <property type="entry name" value="Nucleotide-diphossugar_trans"/>
</dbReference>
<evidence type="ECO:0000256" key="1">
    <source>
        <dbReference type="ARBA" id="ARBA00004141"/>
    </source>
</evidence>
<dbReference type="InterPro" id="IPR050321">
    <property type="entry name" value="Glycosyltr_2/OpgH_subfam"/>
</dbReference>
<feature type="transmembrane region" description="Helical" evidence="8">
    <location>
        <begin position="503"/>
        <end position="522"/>
    </location>
</feature>
<evidence type="ECO:0000256" key="4">
    <source>
        <dbReference type="ARBA" id="ARBA00022692"/>
    </source>
</evidence>
<comment type="caution">
    <text evidence="10">The sequence shown here is derived from an EMBL/GenBank/DDBJ whole genome shotgun (WGS) entry which is preliminary data.</text>
</comment>
<dbReference type="Pfam" id="PF00535">
    <property type="entry name" value="Glycos_transf_2"/>
    <property type="match status" value="1"/>
</dbReference>
<dbReference type="EMBL" id="DRWN01000029">
    <property type="protein sequence ID" value="HHK68339.1"/>
    <property type="molecule type" value="Genomic_DNA"/>
</dbReference>
<feature type="transmembrane region" description="Helical" evidence="8">
    <location>
        <begin position="559"/>
        <end position="578"/>
    </location>
</feature>
<evidence type="ECO:0000256" key="8">
    <source>
        <dbReference type="SAM" id="Phobius"/>
    </source>
</evidence>
<feature type="transmembrane region" description="Helical" evidence="8">
    <location>
        <begin position="375"/>
        <end position="396"/>
    </location>
</feature>
<keyword evidence="2" id="KW-0328">Glycosyltransferase</keyword>
<feature type="transmembrane region" description="Helical" evidence="8">
    <location>
        <begin position="408"/>
        <end position="428"/>
    </location>
</feature>
<keyword evidence="3 10" id="KW-0808">Transferase</keyword>
<reference evidence="10" key="1">
    <citation type="journal article" date="2020" name="mSystems">
        <title>Genome- and Community-Level Interaction Insights into Carbon Utilization and Element Cycling Functions of Hydrothermarchaeota in Hydrothermal Sediment.</title>
        <authorList>
            <person name="Zhou Z."/>
            <person name="Liu Y."/>
            <person name="Xu W."/>
            <person name="Pan J."/>
            <person name="Luo Z.H."/>
            <person name="Li M."/>
        </authorList>
    </citation>
    <scope>NUCLEOTIDE SEQUENCE [LARGE SCALE GENOMIC DNA]</scope>
    <source>
        <strain evidence="10">SpSt-1056</strain>
    </source>
</reference>
<feature type="transmembrane region" description="Helical" evidence="8">
    <location>
        <begin position="528"/>
        <end position="547"/>
    </location>
</feature>
<dbReference type="GO" id="GO:0016020">
    <property type="term" value="C:membrane"/>
    <property type="evidence" value="ECO:0007669"/>
    <property type="project" value="UniProtKB-SubCell"/>
</dbReference>
<dbReference type="GO" id="GO:0016757">
    <property type="term" value="F:glycosyltransferase activity"/>
    <property type="evidence" value="ECO:0007669"/>
    <property type="project" value="UniProtKB-KW"/>
</dbReference>
<evidence type="ECO:0000256" key="2">
    <source>
        <dbReference type="ARBA" id="ARBA00022676"/>
    </source>
</evidence>
<gene>
    <name evidence="10" type="ORF">ENM11_04190</name>
</gene>
<feature type="domain" description="Glycosyltransferase 2-like" evidence="9">
    <location>
        <begin position="109"/>
        <end position="217"/>
    </location>
</feature>
<evidence type="ECO:0000313" key="10">
    <source>
        <dbReference type="EMBL" id="HHK68339.1"/>
    </source>
</evidence>
<keyword evidence="5 8" id="KW-1133">Transmembrane helix</keyword>
<evidence type="ECO:0000256" key="3">
    <source>
        <dbReference type="ARBA" id="ARBA00022679"/>
    </source>
</evidence>
<dbReference type="Gene3D" id="3.90.550.10">
    <property type="entry name" value="Spore Coat Polysaccharide Biosynthesis Protein SpsA, Chain A"/>
    <property type="match status" value="1"/>
</dbReference>
<name>A0A7C5LCK7_CALS0</name>
<evidence type="ECO:0000256" key="5">
    <source>
        <dbReference type="ARBA" id="ARBA00022989"/>
    </source>
</evidence>
<protein>
    <submittedName>
        <fullName evidence="10">Glycosyltransferase</fullName>
    </submittedName>
</protein>
<proteinExistence type="predicted"/>
<feature type="transmembrane region" description="Helical" evidence="8">
    <location>
        <begin position="440"/>
        <end position="462"/>
    </location>
</feature>
<comment type="subcellular location">
    <subcellularLocation>
        <location evidence="1">Membrane</location>
        <topology evidence="1">Multi-pass membrane protein</topology>
    </subcellularLocation>
</comment>
<evidence type="ECO:0000259" key="9">
    <source>
        <dbReference type="Pfam" id="PF00535"/>
    </source>
</evidence>
<sequence length="629" mass="70446">MIAEILAYVALALGFLFFTYAVRYYTALFSVARLLIKRNGGNGNGRNGNHVNGNGHNGNGLSLRINNGNGANGNGQNGFALRQKYSNHANGNSYESRANGSKVDAPLISIHIALYNEERVVERLMEALSSLDYPNYEVIVVDDSTDSTTEKLKRWSNDPRFKIIHRESRKGFKGGALNEALRHTHPDAKYIVVFDADFVPPNDVLWNLLASMNSSGNGNGFEEWVRSSRVVAVQGYQWHVLNASENWVTKAVTAEYAGNYLVERLFIEQLPGVKMIAGSVFMVRADVLRRYGWRECLTEDWDLTLRLYRDGYKVAFTPVAAAPAECPSRVVSLMRQRARWAEGHTFAVRRYFGEIIRSKFLSLREKLEFLYLTPYYLNSFFFVVGTVAWLTAEFLGAKIPFWTQLLGWSLLFTNLIAVPLVNLTGLFLEYRASRHWTGALFFIPLMHSLAIPQAIAAFKGLVERRESAWFRTFKTGKVTESALFLRLRRLIHRDRKTRRVNKGLWSILIVLPFLLAAVRLGQSSVLPGSQYAAVLLAASGAAALYLLAGRKASQTQVALYKTVALAATTLFLTTLVLTTPAQAYPPPPDPCIDPGGCWDDIDIPENTLLVAATPALLILYYVIANRRKK</sequence>
<evidence type="ECO:0000256" key="6">
    <source>
        <dbReference type="ARBA" id="ARBA00023136"/>
    </source>
</evidence>
<keyword evidence="6 8" id="KW-0472">Membrane</keyword>
<dbReference type="PANTHER" id="PTHR43867:SF2">
    <property type="entry name" value="CELLULOSE SYNTHASE CATALYTIC SUBUNIT A [UDP-FORMING]"/>
    <property type="match status" value="1"/>
</dbReference>
<accession>A0A7C5LCK7</accession>